<name>T1EKY1_HELRO</name>
<evidence type="ECO:0000313" key="2">
    <source>
        <dbReference type="EMBL" id="ESN94681.1"/>
    </source>
</evidence>
<dbReference type="HOGENOM" id="CLU_141832_1_0_1"/>
<dbReference type="PANTHER" id="PTHR21196">
    <property type="entry name" value="U7 SNRNA-ASSOCIATED SM-LIKE PROTEIN LSM10"/>
    <property type="match status" value="1"/>
</dbReference>
<dbReference type="InterPro" id="IPR010920">
    <property type="entry name" value="LSM_dom_sf"/>
</dbReference>
<proteinExistence type="predicted"/>
<dbReference type="CTD" id="20197231"/>
<reference evidence="3" key="3">
    <citation type="submission" date="2015-06" db="UniProtKB">
        <authorList>
            <consortium name="EnsemblMetazoa"/>
        </authorList>
    </citation>
    <scope>IDENTIFICATION</scope>
</reference>
<dbReference type="AlphaFoldDB" id="T1EKY1"/>
<sequence length="103" mass="11719">LIMSPALSSRDKIDRSLVSLIRGINGRKTTVELRNEKKAFGTLESVDHNMNIHMSDVTLTDIFGSETVFDKFFVRGTNIRYVQIPSDVSITEILHQQELIIKK</sequence>
<dbReference type="OrthoDB" id="10256176at2759"/>
<feature type="domain" description="Sm" evidence="1">
    <location>
        <begin position="16"/>
        <end position="88"/>
    </location>
</feature>
<dbReference type="Pfam" id="PF01423">
    <property type="entry name" value="LSM"/>
    <property type="match status" value="1"/>
</dbReference>
<dbReference type="RefSeq" id="XP_009027717.1">
    <property type="nucleotide sequence ID" value="XM_009029469.1"/>
</dbReference>
<dbReference type="GO" id="GO:0006398">
    <property type="term" value="P:mRNA 3'-end processing by stem-loop binding and cleavage"/>
    <property type="evidence" value="ECO:0000318"/>
    <property type="project" value="GO_Central"/>
</dbReference>
<protein>
    <recommendedName>
        <fullName evidence="1">Sm domain-containing protein</fullName>
    </recommendedName>
</protein>
<dbReference type="SMART" id="SM00651">
    <property type="entry name" value="Sm"/>
    <property type="match status" value="1"/>
</dbReference>
<dbReference type="GO" id="GO:0071208">
    <property type="term" value="F:histone pre-mRNA DCP binding"/>
    <property type="evidence" value="ECO:0000318"/>
    <property type="project" value="GO_Central"/>
</dbReference>
<dbReference type="KEGG" id="hro:HELRODRAFT_152911"/>
<reference evidence="2 4" key="2">
    <citation type="journal article" date="2013" name="Nature">
        <title>Insights into bilaterian evolution from three spiralian genomes.</title>
        <authorList>
            <person name="Simakov O."/>
            <person name="Marletaz F."/>
            <person name="Cho S.J."/>
            <person name="Edsinger-Gonzales E."/>
            <person name="Havlak P."/>
            <person name="Hellsten U."/>
            <person name="Kuo D.H."/>
            <person name="Larsson T."/>
            <person name="Lv J."/>
            <person name="Arendt D."/>
            <person name="Savage R."/>
            <person name="Osoegawa K."/>
            <person name="de Jong P."/>
            <person name="Grimwood J."/>
            <person name="Chapman J.A."/>
            <person name="Shapiro H."/>
            <person name="Aerts A."/>
            <person name="Otillar R.P."/>
            <person name="Terry A.Y."/>
            <person name="Boore J.L."/>
            <person name="Grigoriev I.V."/>
            <person name="Lindberg D.R."/>
            <person name="Seaver E.C."/>
            <person name="Weisblat D.A."/>
            <person name="Putnam N.H."/>
            <person name="Rokhsar D.S."/>
        </authorList>
    </citation>
    <scope>NUCLEOTIDE SEQUENCE</scope>
</reference>
<dbReference type="GO" id="GO:0016604">
    <property type="term" value="C:nuclear body"/>
    <property type="evidence" value="ECO:0000318"/>
    <property type="project" value="GO_Central"/>
</dbReference>
<keyword evidence="4" id="KW-1185">Reference proteome</keyword>
<dbReference type="InParanoid" id="T1EKY1"/>
<dbReference type="Gene3D" id="2.30.30.100">
    <property type="match status" value="1"/>
</dbReference>
<evidence type="ECO:0000313" key="3">
    <source>
        <dbReference type="EnsemblMetazoa" id="HelroP152911"/>
    </source>
</evidence>
<accession>T1EKY1</accession>
<dbReference type="InterPro" id="IPR052840">
    <property type="entry name" value="U7_snRNA_Sm-like"/>
</dbReference>
<dbReference type="EMBL" id="KB097571">
    <property type="protein sequence ID" value="ESN94681.1"/>
    <property type="molecule type" value="Genomic_DNA"/>
</dbReference>
<dbReference type="PANTHER" id="PTHR21196:SF1">
    <property type="entry name" value="U7 SNRNA-ASSOCIATED SM-LIKE PROTEIN LSM10"/>
    <property type="match status" value="1"/>
</dbReference>
<reference evidence="4" key="1">
    <citation type="submission" date="2012-12" db="EMBL/GenBank/DDBJ databases">
        <authorList>
            <person name="Hellsten U."/>
            <person name="Grimwood J."/>
            <person name="Chapman J.A."/>
            <person name="Shapiro H."/>
            <person name="Aerts A."/>
            <person name="Otillar R.P."/>
            <person name="Terry A.Y."/>
            <person name="Boore J.L."/>
            <person name="Simakov O."/>
            <person name="Marletaz F."/>
            <person name="Cho S.-J."/>
            <person name="Edsinger-Gonzales E."/>
            <person name="Havlak P."/>
            <person name="Kuo D.-H."/>
            <person name="Larsson T."/>
            <person name="Lv J."/>
            <person name="Arendt D."/>
            <person name="Savage R."/>
            <person name="Osoegawa K."/>
            <person name="de Jong P."/>
            <person name="Lindberg D.R."/>
            <person name="Seaver E.C."/>
            <person name="Weisblat D.A."/>
            <person name="Putnam N.H."/>
            <person name="Grigoriev I.V."/>
            <person name="Rokhsar D.S."/>
        </authorList>
    </citation>
    <scope>NUCLEOTIDE SEQUENCE</scope>
</reference>
<dbReference type="GO" id="GO:0071209">
    <property type="term" value="F:U7 snRNA binding"/>
    <property type="evidence" value="ECO:0000318"/>
    <property type="project" value="GO_Central"/>
</dbReference>
<evidence type="ECO:0000313" key="4">
    <source>
        <dbReference type="Proteomes" id="UP000015101"/>
    </source>
</evidence>
<dbReference type="eggNOG" id="KOG3428">
    <property type="taxonomic scope" value="Eukaryota"/>
</dbReference>
<gene>
    <name evidence="3" type="primary">20197231</name>
    <name evidence="2" type="ORF">HELRODRAFT_152911</name>
</gene>
<dbReference type="Proteomes" id="UP000015101">
    <property type="component" value="Unassembled WGS sequence"/>
</dbReference>
<dbReference type="SUPFAM" id="SSF50182">
    <property type="entry name" value="Sm-like ribonucleoproteins"/>
    <property type="match status" value="1"/>
</dbReference>
<dbReference type="EMBL" id="AMQM01001711">
    <property type="status" value="NOT_ANNOTATED_CDS"/>
    <property type="molecule type" value="Genomic_DNA"/>
</dbReference>
<dbReference type="InterPro" id="IPR001163">
    <property type="entry name" value="Sm_dom_euk/arc"/>
</dbReference>
<dbReference type="EnsemblMetazoa" id="HelroT152911">
    <property type="protein sequence ID" value="HelroP152911"/>
    <property type="gene ID" value="HelroG152911"/>
</dbReference>
<dbReference type="PROSITE" id="PS52002">
    <property type="entry name" value="SM"/>
    <property type="match status" value="1"/>
</dbReference>
<organism evidence="3 4">
    <name type="scientific">Helobdella robusta</name>
    <name type="common">Californian leech</name>
    <dbReference type="NCBI Taxonomy" id="6412"/>
    <lineage>
        <taxon>Eukaryota</taxon>
        <taxon>Metazoa</taxon>
        <taxon>Spiralia</taxon>
        <taxon>Lophotrochozoa</taxon>
        <taxon>Annelida</taxon>
        <taxon>Clitellata</taxon>
        <taxon>Hirudinea</taxon>
        <taxon>Rhynchobdellida</taxon>
        <taxon>Glossiphoniidae</taxon>
        <taxon>Helobdella</taxon>
    </lineage>
</organism>
<dbReference type="GO" id="GO:0071254">
    <property type="term" value="C:cytoplasmic U snRNP body"/>
    <property type="evidence" value="ECO:0000318"/>
    <property type="project" value="GO_Central"/>
</dbReference>
<dbReference type="GeneID" id="20197231"/>
<dbReference type="STRING" id="6412.T1EKY1"/>
<dbReference type="CDD" id="cd01733">
    <property type="entry name" value="LSm10"/>
    <property type="match status" value="1"/>
</dbReference>
<dbReference type="OMA" id="PRGEETY"/>
<dbReference type="InterPro" id="IPR047575">
    <property type="entry name" value="Sm"/>
</dbReference>
<evidence type="ECO:0000259" key="1">
    <source>
        <dbReference type="PROSITE" id="PS52002"/>
    </source>
</evidence>